<organism evidence="1 2">
    <name type="scientific">Plectus sambesii</name>
    <dbReference type="NCBI Taxonomy" id="2011161"/>
    <lineage>
        <taxon>Eukaryota</taxon>
        <taxon>Metazoa</taxon>
        <taxon>Ecdysozoa</taxon>
        <taxon>Nematoda</taxon>
        <taxon>Chromadorea</taxon>
        <taxon>Plectida</taxon>
        <taxon>Plectina</taxon>
        <taxon>Plectoidea</taxon>
        <taxon>Plectidae</taxon>
        <taxon>Plectus</taxon>
    </lineage>
</organism>
<reference evidence="2" key="1">
    <citation type="submission" date="2022-11" db="UniProtKB">
        <authorList>
            <consortium name="WormBaseParasite"/>
        </authorList>
    </citation>
    <scope>IDENTIFICATION</scope>
</reference>
<dbReference type="Proteomes" id="UP000887566">
    <property type="component" value="Unplaced"/>
</dbReference>
<name>A0A914VFQ8_9BILA</name>
<accession>A0A914VFQ8</accession>
<dbReference type="WBParaSite" id="PSAMB.scaffold1831size27511.g15094.t1">
    <property type="protein sequence ID" value="PSAMB.scaffold1831size27511.g15094.t1"/>
    <property type="gene ID" value="PSAMB.scaffold1831size27511.g15094"/>
</dbReference>
<dbReference type="AlphaFoldDB" id="A0A914VFQ8"/>
<keyword evidence="1" id="KW-1185">Reference proteome</keyword>
<protein>
    <submittedName>
        <fullName evidence="2">Uncharacterized protein</fullName>
    </submittedName>
</protein>
<evidence type="ECO:0000313" key="1">
    <source>
        <dbReference type="Proteomes" id="UP000887566"/>
    </source>
</evidence>
<proteinExistence type="predicted"/>
<evidence type="ECO:0000313" key="2">
    <source>
        <dbReference type="WBParaSite" id="PSAMB.scaffold1831size27511.g15094.t1"/>
    </source>
</evidence>
<sequence length="109" mass="12204">MLDAYFELNRDDVNARTLLYQDVPRHYVMQGGRWVPRRHGGATTIGRMCMVGPKDEGGYFLRVLLAHVPGVQSDDELPTVDGQVWATHREAGATVRVAGRRHEVGCVPF</sequence>